<comment type="caution">
    <text evidence="1">The sequence shown here is derived from an EMBL/GenBank/DDBJ whole genome shotgun (WGS) entry which is preliminary data.</text>
</comment>
<protein>
    <submittedName>
        <fullName evidence="1">Uncharacterized protein</fullName>
    </submittedName>
</protein>
<gene>
    <name evidence="1" type="ORF">SDC9_171935</name>
</gene>
<dbReference type="EMBL" id="VSSQ01073420">
    <property type="protein sequence ID" value="MPN24536.1"/>
    <property type="molecule type" value="Genomic_DNA"/>
</dbReference>
<sequence length="55" mass="6293">MNALHVLTGYRVAHDGGDLLHRRTHYRQQDAVLRGVDLARLGFGERNLEGTRDHQ</sequence>
<name>A0A645GEF7_9ZZZZ</name>
<proteinExistence type="predicted"/>
<organism evidence="1">
    <name type="scientific">bioreactor metagenome</name>
    <dbReference type="NCBI Taxonomy" id="1076179"/>
    <lineage>
        <taxon>unclassified sequences</taxon>
        <taxon>metagenomes</taxon>
        <taxon>ecological metagenomes</taxon>
    </lineage>
</organism>
<dbReference type="AlphaFoldDB" id="A0A645GEF7"/>
<evidence type="ECO:0000313" key="1">
    <source>
        <dbReference type="EMBL" id="MPN24536.1"/>
    </source>
</evidence>
<accession>A0A645GEF7</accession>
<reference evidence="1" key="1">
    <citation type="submission" date="2019-08" db="EMBL/GenBank/DDBJ databases">
        <authorList>
            <person name="Kucharzyk K."/>
            <person name="Murdoch R.W."/>
            <person name="Higgins S."/>
            <person name="Loffler F."/>
        </authorList>
    </citation>
    <scope>NUCLEOTIDE SEQUENCE</scope>
</reference>